<protein>
    <submittedName>
        <fullName evidence="1">Uncharacterized protein</fullName>
    </submittedName>
</protein>
<name>X0X8I9_9ZZZZ</name>
<evidence type="ECO:0000313" key="1">
    <source>
        <dbReference type="EMBL" id="GAG39499.1"/>
    </source>
</evidence>
<proteinExistence type="predicted"/>
<gene>
    <name evidence="1" type="ORF">S01H1_67553</name>
</gene>
<feature type="non-terminal residue" evidence="1">
    <location>
        <position position="113"/>
    </location>
</feature>
<reference evidence="1" key="1">
    <citation type="journal article" date="2014" name="Front. Microbiol.">
        <title>High frequency of phylogenetically diverse reductive dehalogenase-homologous genes in deep subseafloor sedimentary metagenomes.</title>
        <authorList>
            <person name="Kawai M."/>
            <person name="Futagami T."/>
            <person name="Toyoda A."/>
            <person name="Takaki Y."/>
            <person name="Nishi S."/>
            <person name="Hori S."/>
            <person name="Arai W."/>
            <person name="Tsubouchi T."/>
            <person name="Morono Y."/>
            <person name="Uchiyama I."/>
            <person name="Ito T."/>
            <person name="Fujiyama A."/>
            <person name="Inagaki F."/>
            <person name="Takami H."/>
        </authorList>
    </citation>
    <scope>NUCLEOTIDE SEQUENCE</scope>
    <source>
        <strain evidence="1">Expedition CK06-06</strain>
    </source>
</reference>
<dbReference type="AlphaFoldDB" id="X0X8I9"/>
<accession>X0X8I9</accession>
<sequence length="113" mass="12782">MSKTERRPRLTAARKFELYLATRLADAPLGEILRQYGVHLDDLRAIERVVESSALAGLKAQSRHGRQPTDLSPERVQQLEQELAEKTRALAELGVSFALLEKKDRAESRSRSQ</sequence>
<dbReference type="EMBL" id="BARS01044752">
    <property type="protein sequence ID" value="GAG39499.1"/>
    <property type="molecule type" value="Genomic_DNA"/>
</dbReference>
<organism evidence="1">
    <name type="scientific">marine sediment metagenome</name>
    <dbReference type="NCBI Taxonomy" id="412755"/>
    <lineage>
        <taxon>unclassified sequences</taxon>
        <taxon>metagenomes</taxon>
        <taxon>ecological metagenomes</taxon>
    </lineage>
</organism>
<comment type="caution">
    <text evidence="1">The sequence shown here is derived from an EMBL/GenBank/DDBJ whole genome shotgun (WGS) entry which is preliminary data.</text>
</comment>